<dbReference type="InterPro" id="IPR000037">
    <property type="entry name" value="SsrA-bd_prot"/>
</dbReference>
<dbReference type="HAMAP" id="MF_00023">
    <property type="entry name" value="SmpB"/>
    <property type="match status" value="1"/>
</dbReference>
<dbReference type="Pfam" id="PF01668">
    <property type="entry name" value="SmpB"/>
    <property type="match status" value="1"/>
</dbReference>
<evidence type="ECO:0000256" key="2">
    <source>
        <dbReference type="ARBA" id="ARBA00022884"/>
    </source>
</evidence>
<evidence type="ECO:0000256" key="1">
    <source>
        <dbReference type="ARBA" id="ARBA00022490"/>
    </source>
</evidence>
<dbReference type="RefSeq" id="WP_304515150.1">
    <property type="nucleotide sequence ID" value="NZ_JAOSID010000001.1"/>
</dbReference>
<comment type="similarity">
    <text evidence="3">Belongs to the SmpB family.</text>
</comment>
<comment type="function">
    <text evidence="3">Required for rescue of stalled ribosomes mediated by trans-translation. Binds to transfer-messenger RNA (tmRNA), required for stable association of tmRNA with ribosomes. tmRNA and SmpB together mimic tRNA shape, replacing the anticodon stem-loop with SmpB. tmRNA is encoded by the ssrA gene; the 2 termini fold to resemble tRNA(Ala) and it encodes a 'tag peptide', a short internal open reading frame. During trans-translation Ala-aminoacylated tmRNA acts like a tRNA, entering the A-site of stalled ribosomes, displacing the stalled mRNA. The ribosome then switches to translate the ORF on the tmRNA; the nascent peptide is terminated with the 'tag peptide' encoded by the tmRNA and targeted for degradation. The ribosome is freed to recommence translation, which seems to be the essential function of trans-translation.</text>
</comment>
<evidence type="ECO:0000313" key="5">
    <source>
        <dbReference type="Proteomes" id="UP001172036"/>
    </source>
</evidence>
<dbReference type="InterPro" id="IPR020081">
    <property type="entry name" value="SsrA-bd_prot_CS"/>
</dbReference>
<keyword evidence="2 3" id="KW-0694">RNA-binding</keyword>
<protein>
    <recommendedName>
        <fullName evidence="3">SsrA-binding protein</fullName>
    </recommendedName>
    <alternativeName>
        <fullName evidence="3">Small protein B</fullName>
    </alternativeName>
</protein>
<dbReference type="PROSITE" id="PS01317">
    <property type="entry name" value="SSRP"/>
    <property type="match status" value="1"/>
</dbReference>
<dbReference type="PANTHER" id="PTHR30308">
    <property type="entry name" value="TMRNA-BINDING COMPONENT OF TRANS-TRANSLATION TAGGING COMPLEX"/>
    <property type="match status" value="1"/>
</dbReference>
<dbReference type="EMBL" id="JAOSID010000001">
    <property type="protein sequence ID" value="MDO8167948.1"/>
    <property type="molecule type" value="Genomic_DNA"/>
</dbReference>
<sequence length="150" mass="18223">MMKNIIINKKVSYEYFLYKKYLAGVKLLGNEVKSIRLGQVNLDNSYVYFEGNELFIFNMRINKYNFSHFFNYEENRKKKLLLHKKEILQIKSQIQIKKMIVVLLRVFSDRNLLKLEIALARAKNKYDRRYELKKKDDELKIKKALKNIQY</sequence>
<proteinExistence type="inferred from homology"/>
<evidence type="ECO:0000313" key="4">
    <source>
        <dbReference type="EMBL" id="MDO8167948.1"/>
    </source>
</evidence>
<dbReference type="Proteomes" id="UP001172036">
    <property type="component" value="Unassembled WGS sequence"/>
</dbReference>
<name>A0ABT9DDJ7_9MOLU</name>
<dbReference type="NCBIfam" id="NF003843">
    <property type="entry name" value="PRK05422.1"/>
    <property type="match status" value="1"/>
</dbReference>
<dbReference type="InterPro" id="IPR023620">
    <property type="entry name" value="SmpB"/>
</dbReference>
<keyword evidence="1 3" id="KW-0963">Cytoplasm</keyword>
<dbReference type="SUPFAM" id="SSF74982">
    <property type="entry name" value="Small protein B (SmpB)"/>
    <property type="match status" value="1"/>
</dbReference>
<dbReference type="Gene3D" id="2.40.280.10">
    <property type="match status" value="1"/>
</dbReference>
<dbReference type="NCBIfam" id="TIGR00086">
    <property type="entry name" value="smpB"/>
    <property type="match status" value="1"/>
</dbReference>
<accession>A0ABT9DDJ7</accession>
<reference evidence="4 5" key="1">
    <citation type="journal article" date="2023" name="Int. J. Syst. Evol. Microbiol.">
        <title>The observation of taxonomic boundaries for the 16SrII and 16SrXXV phytoplasmas using genome-based delimitation.</title>
        <authorList>
            <person name="Rodrigues Jardim B."/>
            <person name="Tran-Nguyen L.T.T."/>
            <person name="Gambley C."/>
            <person name="Al-Sadi A.M."/>
            <person name="Al-Subhi A.M."/>
            <person name="Foissac X."/>
            <person name="Salar P."/>
            <person name="Cai H."/>
            <person name="Yang J.Y."/>
            <person name="Davis R."/>
            <person name="Jones L."/>
            <person name="Rodoni B."/>
            <person name="Constable F.E."/>
        </authorList>
    </citation>
    <scope>NUCLEOTIDE SEQUENCE [LARGE SCALE GENOMIC DNA]</scope>
    <source>
        <strain evidence="4">BAWM-155c</strain>
    </source>
</reference>
<comment type="subcellular location">
    <subcellularLocation>
        <location evidence="3">Cytoplasm</location>
    </subcellularLocation>
    <text evidence="3">The tmRNA-SmpB complex associates with stalled 70S ribosomes.</text>
</comment>
<keyword evidence="5" id="KW-1185">Reference proteome</keyword>
<organism evidence="4 5">
    <name type="scientific">Candidatus Phytoplasma melaleucae</name>
    <dbReference type="NCBI Taxonomy" id="2982630"/>
    <lineage>
        <taxon>Bacteria</taxon>
        <taxon>Bacillati</taxon>
        <taxon>Mycoplasmatota</taxon>
        <taxon>Mollicutes</taxon>
        <taxon>Acholeplasmatales</taxon>
        <taxon>Acholeplasmataceae</taxon>
        <taxon>Candidatus Phytoplasma</taxon>
    </lineage>
</organism>
<comment type="caution">
    <text evidence="4">The sequence shown here is derived from an EMBL/GenBank/DDBJ whole genome shotgun (WGS) entry which is preliminary data.</text>
</comment>
<gene>
    <name evidence="3 4" type="primary">smpB</name>
    <name evidence="4" type="ORF">OC680_00420</name>
</gene>
<evidence type="ECO:0000256" key="3">
    <source>
        <dbReference type="HAMAP-Rule" id="MF_00023"/>
    </source>
</evidence>
<dbReference type="PANTHER" id="PTHR30308:SF2">
    <property type="entry name" value="SSRA-BINDING PROTEIN"/>
    <property type="match status" value="1"/>
</dbReference>